<feature type="domain" description="Coenzyme PQQ synthesis protein F-like C-terminal lobe" evidence="17">
    <location>
        <begin position="683"/>
        <end position="782"/>
    </location>
</feature>
<evidence type="ECO:0000256" key="4">
    <source>
        <dbReference type="ARBA" id="ARBA00015088"/>
    </source>
</evidence>
<comment type="caution">
    <text evidence="18">The sequence shown here is derived from an EMBL/GenBank/DDBJ whole genome shotgun (WGS) entry which is preliminary data.</text>
</comment>
<dbReference type="EMBL" id="JBFTEG010000031">
    <property type="protein sequence ID" value="MEX6504576.1"/>
    <property type="molecule type" value="Genomic_DNA"/>
</dbReference>
<evidence type="ECO:0000256" key="9">
    <source>
        <dbReference type="ARBA" id="ARBA00022905"/>
    </source>
</evidence>
<evidence type="ECO:0000259" key="17">
    <source>
        <dbReference type="Pfam" id="PF22456"/>
    </source>
</evidence>
<evidence type="ECO:0000256" key="11">
    <source>
        <dbReference type="ARBA" id="ARBA00024932"/>
    </source>
</evidence>
<comment type="pathway">
    <text evidence="2">Cofactor biosynthesis; pyrroloquinoline quinone biosynthesis.</text>
</comment>
<evidence type="ECO:0000256" key="8">
    <source>
        <dbReference type="ARBA" id="ARBA00022833"/>
    </source>
</evidence>
<evidence type="ECO:0000256" key="10">
    <source>
        <dbReference type="ARBA" id="ARBA00023049"/>
    </source>
</evidence>
<keyword evidence="10" id="KW-0482">Metalloprotease</keyword>
<evidence type="ECO:0000256" key="5">
    <source>
        <dbReference type="ARBA" id="ARBA00022670"/>
    </source>
</evidence>
<evidence type="ECO:0000256" key="2">
    <source>
        <dbReference type="ARBA" id="ARBA00004886"/>
    </source>
</evidence>
<dbReference type="RefSeq" id="WP_369289507.1">
    <property type="nucleotide sequence ID" value="NZ_JBFTEG010000031.1"/>
</dbReference>
<dbReference type="SUPFAM" id="SSF63411">
    <property type="entry name" value="LuxS/MPP-like metallohydrolase"/>
    <property type="match status" value="2"/>
</dbReference>
<dbReference type="Pfam" id="PF22455">
    <property type="entry name" value="PqqF_C_3"/>
    <property type="match status" value="1"/>
</dbReference>
<keyword evidence="7 18" id="KW-0378">Hydrolase</keyword>
<dbReference type="Pfam" id="PF05193">
    <property type="entry name" value="Peptidase_M16_C"/>
    <property type="match status" value="1"/>
</dbReference>
<comment type="function">
    <text evidence="11">Required for coenzyme pyrroloquinoline quinone (PQQ) biosynthesis. It is thought that this protein is a protease that cleaves peptides bond in a small peptide (gene pqqA), providing the glutamate and tyrosine residues which are necessary for the synthesis of PQQ.</text>
</comment>
<evidence type="ECO:0000313" key="19">
    <source>
        <dbReference type="Proteomes" id="UP001560296"/>
    </source>
</evidence>
<evidence type="ECO:0000259" key="14">
    <source>
        <dbReference type="Pfam" id="PF00675"/>
    </source>
</evidence>
<keyword evidence="19" id="KW-1185">Reference proteome</keyword>
<gene>
    <name evidence="18" type="primary">pqqF</name>
    <name evidence="18" type="ORF">AB5S05_21245</name>
</gene>
<dbReference type="PANTHER" id="PTHR43690:SF18">
    <property type="entry name" value="INSULIN-DEGRADING ENZYME-RELATED"/>
    <property type="match status" value="1"/>
</dbReference>
<dbReference type="PANTHER" id="PTHR43690">
    <property type="entry name" value="NARDILYSIN"/>
    <property type="match status" value="1"/>
</dbReference>
<protein>
    <recommendedName>
        <fullName evidence="4">Coenzyme PQQ synthesis protein F</fullName>
    </recommendedName>
    <alternativeName>
        <fullName evidence="12">Pyrroloquinoline quinone biosynthesis protein F</fullName>
    </alternativeName>
</protein>
<keyword evidence="6" id="KW-0479">Metal-binding</keyword>
<organism evidence="18 19">
    <name type="scientific">Pseudomonas zhanjiangensis</name>
    <dbReference type="NCBI Taxonomy" id="3239015"/>
    <lineage>
        <taxon>Bacteria</taxon>
        <taxon>Pseudomonadati</taxon>
        <taxon>Pseudomonadota</taxon>
        <taxon>Gammaproteobacteria</taxon>
        <taxon>Pseudomonadales</taxon>
        <taxon>Pseudomonadaceae</taxon>
        <taxon>Pseudomonas</taxon>
    </lineage>
</organism>
<evidence type="ECO:0000256" key="13">
    <source>
        <dbReference type="RuleBase" id="RU004447"/>
    </source>
</evidence>
<evidence type="ECO:0000256" key="3">
    <source>
        <dbReference type="ARBA" id="ARBA00007261"/>
    </source>
</evidence>
<dbReference type="GO" id="GO:0016787">
    <property type="term" value="F:hydrolase activity"/>
    <property type="evidence" value="ECO:0007669"/>
    <property type="project" value="UniProtKB-KW"/>
</dbReference>
<dbReference type="InterPro" id="IPR050626">
    <property type="entry name" value="Peptidase_M16"/>
</dbReference>
<dbReference type="InterPro" id="IPR011844">
    <property type="entry name" value="PQQ_synth_PqqF"/>
</dbReference>
<feature type="domain" description="Coenzyme PQQ synthesis protein F C-terminal lobe" evidence="16">
    <location>
        <begin position="494"/>
        <end position="615"/>
    </location>
</feature>
<sequence length="831" mass="88145">MSDHPAQVQPLQSTAKRSRLDNGLALTLVSRPGQGKAAICLRVAAGSHDEPTEYPGLAHFLEHLLFLGSEGYGPEQSLMAFVQACGGQVNASTQARHTDYFCEVPAALLDGALARLLDMLVHPLLDPAAQLREREVVHAEFLARGQDGATLAAAALGQALPAGHGCGAFVAGNRETLMVERDAFQRALRDFHRHYYRAAQCSLVLVGPQPPAELEALARRHAAALPALPGSVQAAPPALLPLRERQLRMTLAPGACCLRLGFALDLPGTCAGAALDQALDYLLTWLADESSGGLSAGLVAAGLCSGLQAQVLYRHASQALLMLAFADVEEDPASRAAIAAAVQDWLGFFAAHADAGDLRGRYRALLACRLQALQPLALARFHQDLGLDDDTPGQCLSEAARIVLSRLLEQLRATERCIALYASPVVVAPWQGTGFPLRMASEARIAAAPRNWAWQLPAANPFACTQAGSEPALEIEARLRWLQPTAAAAGPGQGALLARLCLVEALSADRLQALVQARLGAVQGQAAQVGVTLQLTAEADALQLSLQGPAQLLPRVLAHALRRLFDSTALPKPPAPAAEMPIRRLLRRLPELFSREPLAPGCPAQALRQARLEGLCVGLEETAQREIEGLFASVLELPPAAAPAPVQPGRHWRAAPGADEEAALLLFCTQSDADARSEAGWRLLAHLLQGPFHRRLRSELQLGYALFCGYRQVHGRRGILFAVQSPHASVPQILAHIEAFLGAQGDCLANLDDAALGTAAAALGRQLRERAASPAELAELHWQQHQAGLPPAHGATVEAALAALTRQHLLALHQSLCQASGGWHLLANAAG</sequence>
<comment type="cofactor">
    <cofactor evidence="1">
        <name>Zn(2+)</name>
        <dbReference type="ChEBI" id="CHEBI:29105"/>
    </cofactor>
</comment>
<dbReference type="InterPro" id="IPR054734">
    <property type="entry name" value="PqqF-like_C_4"/>
</dbReference>
<keyword evidence="5" id="KW-0645">Protease</keyword>
<feature type="domain" description="Peptidase M16 C-terminal" evidence="15">
    <location>
        <begin position="187"/>
        <end position="330"/>
    </location>
</feature>
<evidence type="ECO:0000256" key="12">
    <source>
        <dbReference type="ARBA" id="ARBA00030977"/>
    </source>
</evidence>
<evidence type="ECO:0000259" key="16">
    <source>
        <dbReference type="Pfam" id="PF22455"/>
    </source>
</evidence>
<proteinExistence type="inferred from homology"/>
<evidence type="ECO:0000256" key="1">
    <source>
        <dbReference type="ARBA" id="ARBA00001947"/>
    </source>
</evidence>
<evidence type="ECO:0000259" key="15">
    <source>
        <dbReference type="Pfam" id="PF05193"/>
    </source>
</evidence>
<dbReference type="PROSITE" id="PS00143">
    <property type="entry name" value="INSULINASE"/>
    <property type="match status" value="1"/>
</dbReference>
<dbReference type="InterPro" id="IPR011765">
    <property type="entry name" value="Pept_M16_N"/>
</dbReference>
<dbReference type="Gene3D" id="3.30.830.10">
    <property type="entry name" value="Metalloenzyme, LuxS/M16 peptidase-like"/>
    <property type="match status" value="2"/>
</dbReference>
<evidence type="ECO:0000313" key="18">
    <source>
        <dbReference type="EMBL" id="MEX6504576.1"/>
    </source>
</evidence>
<keyword evidence="9" id="KW-0884">PQQ biosynthesis</keyword>
<accession>A0ABV3YZ11</accession>
<comment type="similarity">
    <text evidence="3 13">Belongs to the peptidase M16 family.</text>
</comment>
<dbReference type="NCBIfam" id="TIGR02110">
    <property type="entry name" value="PQQ_syn_pqqF"/>
    <property type="match status" value="1"/>
</dbReference>
<reference evidence="18 19" key="1">
    <citation type="submission" date="2024-07" db="EMBL/GenBank/DDBJ databases">
        <authorList>
            <person name="Li M."/>
        </authorList>
    </citation>
    <scope>NUCLEOTIDE SEQUENCE [LARGE SCALE GENOMIC DNA]</scope>
    <source>
        <strain evidence="18 19">25A3E</strain>
    </source>
</reference>
<dbReference type="InterPro" id="IPR001431">
    <property type="entry name" value="Pept_M16_Zn_BS"/>
</dbReference>
<keyword evidence="8" id="KW-0862">Zinc</keyword>
<dbReference type="Proteomes" id="UP001560296">
    <property type="component" value="Unassembled WGS sequence"/>
</dbReference>
<dbReference type="InterPro" id="IPR007863">
    <property type="entry name" value="Peptidase_M16_C"/>
</dbReference>
<dbReference type="Pfam" id="PF00675">
    <property type="entry name" value="Peptidase_M16"/>
    <property type="match status" value="1"/>
</dbReference>
<dbReference type="InterPro" id="IPR054733">
    <property type="entry name" value="PqqF_C_3"/>
</dbReference>
<evidence type="ECO:0000256" key="7">
    <source>
        <dbReference type="ARBA" id="ARBA00022801"/>
    </source>
</evidence>
<evidence type="ECO:0000256" key="6">
    <source>
        <dbReference type="ARBA" id="ARBA00022723"/>
    </source>
</evidence>
<dbReference type="Pfam" id="PF22456">
    <property type="entry name" value="PqqF-like_C_4"/>
    <property type="match status" value="1"/>
</dbReference>
<feature type="domain" description="Peptidase M16 N-terminal" evidence="14">
    <location>
        <begin position="29"/>
        <end position="141"/>
    </location>
</feature>
<dbReference type="InterPro" id="IPR011249">
    <property type="entry name" value="Metalloenz_LuxS/M16"/>
</dbReference>
<name>A0ABV3YZ11_9PSED</name>